<protein>
    <recommendedName>
        <fullName evidence="2">YdbS-like PH domain-containing protein</fullName>
    </recommendedName>
</protein>
<dbReference type="EMBL" id="CP014228">
    <property type="protein sequence ID" value="AMD87339.1"/>
    <property type="molecule type" value="Genomic_DNA"/>
</dbReference>
<dbReference type="AlphaFoldDB" id="A0A0X8JEG8"/>
<dbReference type="KEGG" id="ard:AXF14_06785"/>
<dbReference type="PANTHER" id="PTHR34473">
    <property type="entry name" value="UPF0699 TRANSMEMBRANE PROTEIN YDBS"/>
    <property type="match status" value="1"/>
</dbReference>
<dbReference type="RefSeq" id="WP_067941906.1">
    <property type="nucleotide sequence ID" value="NZ_CP014228.1"/>
</dbReference>
<evidence type="ECO:0000256" key="1">
    <source>
        <dbReference type="SAM" id="Phobius"/>
    </source>
</evidence>
<evidence type="ECO:0000313" key="4">
    <source>
        <dbReference type="Proteomes" id="UP000065220"/>
    </source>
</evidence>
<keyword evidence="1" id="KW-1133">Transmembrane helix</keyword>
<dbReference type="Pfam" id="PF03703">
    <property type="entry name" value="bPH_2"/>
    <property type="match status" value="1"/>
</dbReference>
<evidence type="ECO:0000313" key="3">
    <source>
        <dbReference type="EMBL" id="AMD87339.1"/>
    </source>
</evidence>
<keyword evidence="4" id="KW-1185">Reference proteome</keyword>
<dbReference type="Proteomes" id="UP000065220">
    <property type="component" value="Chromosome"/>
</dbReference>
<name>A0A0X8JEG8_ACTRD</name>
<dbReference type="STRING" id="111015.AXF14_06785"/>
<sequence length="179" mass="19345">MSAPDPMTAPSAADATVAPDAGPFDPDGIAFSPVSPRLVTARLLLNGGWDAVVIIVFAVLGLLVSPWFHIGAAVGAVLLLWELWLVPRQVRAMGYALAEDHLLWRKGIMFRRMSVVPYGRMQFVDTSQGPLAHRLGIAEVKLHTAAASTDATINGLPVEEAERLRRILSERGEQRMAGL</sequence>
<reference evidence="4" key="1">
    <citation type="submission" date="2016-02" db="EMBL/GenBank/DDBJ databases">
        <authorList>
            <person name="Holder M.E."/>
            <person name="Ajami N.J."/>
            <person name="Petrosino J.F."/>
        </authorList>
    </citation>
    <scope>NUCLEOTIDE SEQUENCE [LARGE SCALE GENOMIC DNA]</scope>
    <source>
        <strain evidence="4">CCUG 36733</strain>
    </source>
</reference>
<keyword evidence="1" id="KW-0472">Membrane</keyword>
<keyword evidence="1" id="KW-0812">Transmembrane</keyword>
<gene>
    <name evidence="3" type="ORF">AXF14_06785</name>
</gene>
<accession>A0A0X8JEG8</accession>
<organism evidence="3 4">
    <name type="scientific">Actinomyces radicidentis</name>
    <dbReference type="NCBI Taxonomy" id="111015"/>
    <lineage>
        <taxon>Bacteria</taxon>
        <taxon>Bacillati</taxon>
        <taxon>Actinomycetota</taxon>
        <taxon>Actinomycetes</taxon>
        <taxon>Actinomycetales</taxon>
        <taxon>Actinomycetaceae</taxon>
        <taxon>Actinomyces</taxon>
    </lineage>
</organism>
<dbReference type="PANTHER" id="PTHR34473:SF3">
    <property type="entry name" value="TRANSMEMBRANE PROTEIN-RELATED"/>
    <property type="match status" value="1"/>
</dbReference>
<evidence type="ECO:0000259" key="2">
    <source>
        <dbReference type="Pfam" id="PF03703"/>
    </source>
</evidence>
<feature type="transmembrane region" description="Helical" evidence="1">
    <location>
        <begin position="67"/>
        <end position="86"/>
    </location>
</feature>
<proteinExistence type="predicted"/>
<dbReference type="InterPro" id="IPR005182">
    <property type="entry name" value="YdbS-like_PH"/>
</dbReference>
<feature type="domain" description="YdbS-like PH" evidence="2">
    <location>
        <begin position="91"/>
        <end position="168"/>
    </location>
</feature>